<proteinExistence type="predicted"/>
<dbReference type="InterPro" id="IPR049361">
    <property type="entry name" value="ZFPM1/2_PR"/>
</dbReference>
<accession>A0AB34GX91</accession>
<evidence type="ECO:0000313" key="3">
    <source>
        <dbReference type="Proteomes" id="UP001159641"/>
    </source>
</evidence>
<dbReference type="Pfam" id="PF21182">
    <property type="entry name" value="FOG1-like_PR"/>
    <property type="match status" value="1"/>
</dbReference>
<evidence type="ECO:0000313" key="2">
    <source>
        <dbReference type="EMBL" id="KAJ8785096.1"/>
    </source>
</evidence>
<reference evidence="2 3" key="1">
    <citation type="submission" date="2022-11" db="EMBL/GenBank/DDBJ databases">
        <title>Whole genome sequence of Eschrichtius robustus ER-17-0199.</title>
        <authorList>
            <person name="Bruniche-Olsen A."/>
            <person name="Black A.N."/>
            <person name="Fields C.J."/>
            <person name="Walden K."/>
            <person name="Dewoody J.A."/>
        </authorList>
    </citation>
    <scope>NUCLEOTIDE SEQUENCE [LARGE SCALE GENOMIC DNA]</scope>
    <source>
        <strain evidence="2">ER-17-0199</strain>
        <tissue evidence="2">Blubber</tissue>
    </source>
</reference>
<comment type="caution">
    <text evidence="2">The sequence shown here is derived from an EMBL/GenBank/DDBJ whole genome shotgun (WGS) entry which is preliminary data.</text>
</comment>
<evidence type="ECO:0000259" key="1">
    <source>
        <dbReference type="Pfam" id="PF21182"/>
    </source>
</evidence>
<keyword evidence="3" id="KW-1185">Reference proteome</keyword>
<name>A0AB34GX91_ESCRO</name>
<dbReference type="Proteomes" id="UP001159641">
    <property type="component" value="Unassembled WGS sequence"/>
</dbReference>
<gene>
    <name evidence="2" type="ORF">J1605_007652</name>
</gene>
<dbReference type="AlphaFoldDB" id="A0AB34GX91"/>
<dbReference type="EMBL" id="JAIQCJ010002027">
    <property type="protein sequence ID" value="KAJ8785096.1"/>
    <property type="molecule type" value="Genomic_DNA"/>
</dbReference>
<sequence>MLSEDVLSFLLLKNLLNRVDFRELEVFQKDGERKIQSRQQLPVGTTWGPFAGKMDLNNNSLVCGCSEMVDS</sequence>
<organism evidence="2 3">
    <name type="scientific">Eschrichtius robustus</name>
    <name type="common">California gray whale</name>
    <name type="synonym">Eschrichtius gibbosus</name>
    <dbReference type="NCBI Taxonomy" id="9764"/>
    <lineage>
        <taxon>Eukaryota</taxon>
        <taxon>Metazoa</taxon>
        <taxon>Chordata</taxon>
        <taxon>Craniata</taxon>
        <taxon>Vertebrata</taxon>
        <taxon>Euteleostomi</taxon>
        <taxon>Mammalia</taxon>
        <taxon>Eutheria</taxon>
        <taxon>Laurasiatheria</taxon>
        <taxon>Artiodactyla</taxon>
        <taxon>Whippomorpha</taxon>
        <taxon>Cetacea</taxon>
        <taxon>Mysticeti</taxon>
        <taxon>Eschrichtiidae</taxon>
        <taxon>Eschrichtius</taxon>
    </lineage>
</organism>
<feature type="domain" description="Zinc finger protein ZFPM1/2 PR" evidence="1">
    <location>
        <begin position="23"/>
        <end position="60"/>
    </location>
</feature>
<protein>
    <recommendedName>
        <fullName evidence="1">Zinc finger protein ZFPM1/2 PR domain-containing protein</fullName>
    </recommendedName>
</protein>